<dbReference type="UniPathway" id="UPA00143"/>
<keyword evidence="3" id="KW-1185">Reference proteome</keyword>
<dbReference type="OMA" id="PWVRMDG"/>
<dbReference type="GO" id="GO:0016567">
    <property type="term" value="P:protein ubiquitination"/>
    <property type="evidence" value="ECO:0007669"/>
    <property type="project" value="UniProtKB-UniPathway"/>
</dbReference>
<dbReference type="Gene3D" id="1.20.1280.50">
    <property type="match status" value="1"/>
</dbReference>
<dbReference type="OrthoDB" id="722566at2759"/>
<accession>A0A2H3J0A8</accession>
<organism evidence="2 3">
    <name type="scientific">Wolfiporia cocos (strain MD-104)</name>
    <name type="common">Brown rot fungus</name>
    <dbReference type="NCBI Taxonomy" id="742152"/>
    <lineage>
        <taxon>Eukaryota</taxon>
        <taxon>Fungi</taxon>
        <taxon>Dikarya</taxon>
        <taxon>Basidiomycota</taxon>
        <taxon>Agaricomycotina</taxon>
        <taxon>Agaricomycetes</taxon>
        <taxon>Polyporales</taxon>
        <taxon>Phaeolaceae</taxon>
        <taxon>Wolfiporia</taxon>
    </lineage>
</organism>
<dbReference type="PROSITE" id="PS50181">
    <property type="entry name" value="FBOX"/>
    <property type="match status" value="1"/>
</dbReference>
<name>A0A2H3J0A8_WOLCO</name>
<sequence>MKEQNTSRIYEIPYDILLRILTNLSATDVVRFLSLSRTLHSQICDDRIWKHRSATSGVSDPMFLGHRTYYTVYTQLLYVYAPLIGVWAGDHPYTGGIIEFRWESGTGSNTGCIIGDVWDLHTSDSEEADGLPQQPQFAAAMKIGFAGDMSDEHRKALADNPHPDQVVALCCKPEPPSCRAHTVDLNIMGATRQSAFMSLPRDGVYRHPDFPSEEVDMWRDDTRPFPRFRVQEQRAVNQISSSRTYLRLLPIMITAPTSYLKPRALTMTCALSRCEGLKPPTRWGMSAMPYAPRYYPLRVMITKGVDPTSEDWTPTSLTGLWLASYRPHGTECIMAHWDERKQAMLGIKITGDQNVPRGTISWEVDMASQTPYEPDERRDILARLPTDDSEKDERRYQLFRGKLLASNTGHILSDRWTISIVMVVVAPDRFHILSLATGRGERLLSFVRYPGRSLHI</sequence>
<dbReference type="SMART" id="SM00256">
    <property type="entry name" value="FBOX"/>
    <property type="match status" value="1"/>
</dbReference>
<dbReference type="EMBL" id="KB467854">
    <property type="protein sequence ID" value="PCH35616.1"/>
    <property type="molecule type" value="Genomic_DNA"/>
</dbReference>
<reference evidence="2 3" key="1">
    <citation type="journal article" date="2012" name="Science">
        <title>The Paleozoic origin of enzymatic lignin decomposition reconstructed from 31 fungal genomes.</title>
        <authorList>
            <person name="Floudas D."/>
            <person name="Binder M."/>
            <person name="Riley R."/>
            <person name="Barry K."/>
            <person name="Blanchette R.A."/>
            <person name="Henrissat B."/>
            <person name="Martinez A.T."/>
            <person name="Otillar R."/>
            <person name="Spatafora J.W."/>
            <person name="Yadav J.S."/>
            <person name="Aerts A."/>
            <person name="Benoit I."/>
            <person name="Boyd A."/>
            <person name="Carlson A."/>
            <person name="Copeland A."/>
            <person name="Coutinho P.M."/>
            <person name="de Vries R.P."/>
            <person name="Ferreira P."/>
            <person name="Findley K."/>
            <person name="Foster B."/>
            <person name="Gaskell J."/>
            <person name="Glotzer D."/>
            <person name="Gorecki P."/>
            <person name="Heitman J."/>
            <person name="Hesse C."/>
            <person name="Hori C."/>
            <person name="Igarashi K."/>
            <person name="Jurgens J.A."/>
            <person name="Kallen N."/>
            <person name="Kersten P."/>
            <person name="Kohler A."/>
            <person name="Kuees U."/>
            <person name="Kumar T.K.A."/>
            <person name="Kuo A."/>
            <person name="LaButti K."/>
            <person name="Larrondo L.F."/>
            <person name="Lindquist E."/>
            <person name="Ling A."/>
            <person name="Lombard V."/>
            <person name="Lucas S."/>
            <person name="Lundell T."/>
            <person name="Martin R."/>
            <person name="McLaughlin D.J."/>
            <person name="Morgenstern I."/>
            <person name="Morin E."/>
            <person name="Murat C."/>
            <person name="Nagy L.G."/>
            <person name="Nolan M."/>
            <person name="Ohm R.A."/>
            <person name="Patyshakuliyeva A."/>
            <person name="Rokas A."/>
            <person name="Ruiz-Duenas F.J."/>
            <person name="Sabat G."/>
            <person name="Salamov A."/>
            <person name="Samejima M."/>
            <person name="Schmutz J."/>
            <person name="Slot J.C."/>
            <person name="St John F."/>
            <person name="Stenlid J."/>
            <person name="Sun H."/>
            <person name="Sun S."/>
            <person name="Syed K."/>
            <person name="Tsang A."/>
            <person name="Wiebenga A."/>
            <person name="Young D."/>
            <person name="Pisabarro A."/>
            <person name="Eastwood D.C."/>
            <person name="Martin F."/>
            <person name="Cullen D."/>
            <person name="Grigoriev I.V."/>
            <person name="Hibbett D.S."/>
        </authorList>
    </citation>
    <scope>NUCLEOTIDE SEQUENCE [LARGE SCALE GENOMIC DNA]</scope>
    <source>
        <strain evidence="2 3">MD-104</strain>
    </source>
</reference>
<dbReference type="InterPro" id="IPR001810">
    <property type="entry name" value="F-box_dom"/>
</dbReference>
<evidence type="ECO:0000313" key="2">
    <source>
        <dbReference type="EMBL" id="PCH35616.1"/>
    </source>
</evidence>
<dbReference type="SUPFAM" id="SSF81383">
    <property type="entry name" value="F-box domain"/>
    <property type="match status" value="1"/>
</dbReference>
<gene>
    <name evidence="2" type="ORF">WOLCODRAFT_107578</name>
</gene>
<evidence type="ECO:0000313" key="3">
    <source>
        <dbReference type="Proteomes" id="UP000218811"/>
    </source>
</evidence>
<dbReference type="Pfam" id="PF00646">
    <property type="entry name" value="F-box"/>
    <property type="match status" value="1"/>
</dbReference>
<dbReference type="STRING" id="742152.A0A2H3J0A8"/>
<dbReference type="InterPro" id="IPR036047">
    <property type="entry name" value="F-box-like_dom_sf"/>
</dbReference>
<dbReference type="Proteomes" id="UP000218811">
    <property type="component" value="Unassembled WGS sequence"/>
</dbReference>
<feature type="domain" description="F-box" evidence="1">
    <location>
        <begin position="6"/>
        <end position="52"/>
    </location>
</feature>
<evidence type="ECO:0000259" key="1">
    <source>
        <dbReference type="PROSITE" id="PS50181"/>
    </source>
</evidence>
<dbReference type="Pfam" id="PF12014">
    <property type="entry name" value="Cyclin_D1_bind"/>
    <property type="match status" value="1"/>
</dbReference>
<dbReference type="AlphaFoldDB" id="A0A2H3J0A8"/>
<protein>
    <recommendedName>
        <fullName evidence="1">F-box domain-containing protein</fullName>
    </recommendedName>
</protein>
<proteinExistence type="predicted"/>